<keyword evidence="4" id="KW-1185">Reference proteome</keyword>
<sequence>MNRLRETRKEKGLSQNELAKLLGTSRQAISLYERGDREPKMVMWKKFSNALEVSVPYLQGVSPYKNIGEQIRKEVLKGRTFEEWKKDTDKSMTDYFAQKFQEEYQDDFPNIENKEVQANLYRSMNNYKDIFSLLSTKPTHEQVSHSGISNMQKEYTQRGLVMAHLIGLIDKFSGTLFEGVGVTNDHPYYDSAQLTHTLEAIDKSIDVALEQMKK</sequence>
<dbReference type="Gene3D" id="1.10.260.40">
    <property type="entry name" value="lambda repressor-like DNA-binding domains"/>
    <property type="match status" value="1"/>
</dbReference>
<proteinExistence type="predicted"/>
<evidence type="ECO:0000259" key="2">
    <source>
        <dbReference type="PROSITE" id="PS50943"/>
    </source>
</evidence>
<organism evidence="3 4">
    <name type="scientific">Levilactobacillus lanxiensis</name>
    <dbReference type="NCBI Taxonomy" id="2799568"/>
    <lineage>
        <taxon>Bacteria</taxon>
        <taxon>Bacillati</taxon>
        <taxon>Bacillota</taxon>
        <taxon>Bacilli</taxon>
        <taxon>Lactobacillales</taxon>
        <taxon>Lactobacillaceae</taxon>
        <taxon>Levilactobacillus</taxon>
    </lineage>
</organism>
<dbReference type="InterPro" id="IPR001387">
    <property type="entry name" value="Cro/C1-type_HTH"/>
</dbReference>
<accession>A0ABW4D839</accession>
<reference evidence="4" key="1">
    <citation type="journal article" date="2019" name="Int. J. Syst. Evol. Microbiol.">
        <title>The Global Catalogue of Microorganisms (GCM) 10K type strain sequencing project: providing services to taxonomists for standard genome sequencing and annotation.</title>
        <authorList>
            <consortium name="The Broad Institute Genomics Platform"/>
            <consortium name="The Broad Institute Genome Sequencing Center for Infectious Disease"/>
            <person name="Wu L."/>
            <person name="Ma J."/>
        </authorList>
    </citation>
    <scope>NUCLEOTIDE SEQUENCE [LARGE SCALE GENOMIC DNA]</scope>
    <source>
        <strain evidence="4">CCM 8979</strain>
    </source>
</reference>
<dbReference type="EMBL" id="JBHTOD010000008">
    <property type="protein sequence ID" value="MFD1456118.1"/>
    <property type="molecule type" value="Genomic_DNA"/>
</dbReference>
<evidence type="ECO:0000256" key="1">
    <source>
        <dbReference type="ARBA" id="ARBA00023125"/>
    </source>
</evidence>
<protein>
    <submittedName>
        <fullName evidence="3">Helix-turn-helix transcriptional regulator</fullName>
    </submittedName>
</protein>
<name>A0ABW4D839_9LACO</name>
<dbReference type="Proteomes" id="UP001597189">
    <property type="component" value="Unassembled WGS sequence"/>
</dbReference>
<dbReference type="PANTHER" id="PTHR46558:SF11">
    <property type="entry name" value="HTH-TYPE TRANSCRIPTIONAL REGULATOR XRE"/>
    <property type="match status" value="1"/>
</dbReference>
<evidence type="ECO:0000313" key="4">
    <source>
        <dbReference type="Proteomes" id="UP001597189"/>
    </source>
</evidence>
<comment type="caution">
    <text evidence="3">The sequence shown here is derived from an EMBL/GenBank/DDBJ whole genome shotgun (WGS) entry which is preliminary data.</text>
</comment>
<evidence type="ECO:0000313" key="3">
    <source>
        <dbReference type="EMBL" id="MFD1456118.1"/>
    </source>
</evidence>
<dbReference type="SUPFAM" id="SSF47413">
    <property type="entry name" value="lambda repressor-like DNA-binding domains"/>
    <property type="match status" value="1"/>
</dbReference>
<gene>
    <name evidence="3" type="ORF">ACFQ44_10610</name>
</gene>
<dbReference type="Pfam" id="PF01381">
    <property type="entry name" value="HTH_3"/>
    <property type="match status" value="1"/>
</dbReference>
<dbReference type="RefSeq" id="WP_203646156.1">
    <property type="nucleotide sequence ID" value="NZ_BOLN01000008.1"/>
</dbReference>
<feature type="domain" description="HTH cro/C1-type" evidence="2">
    <location>
        <begin position="4"/>
        <end position="58"/>
    </location>
</feature>
<keyword evidence="1" id="KW-0238">DNA-binding</keyword>
<dbReference type="PROSITE" id="PS50943">
    <property type="entry name" value="HTH_CROC1"/>
    <property type="match status" value="1"/>
</dbReference>
<dbReference type="PANTHER" id="PTHR46558">
    <property type="entry name" value="TRACRIPTIONAL REGULATORY PROTEIN-RELATED-RELATED"/>
    <property type="match status" value="1"/>
</dbReference>
<dbReference type="SMART" id="SM00530">
    <property type="entry name" value="HTH_XRE"/>
    <property type="match status" value="1"/>
</dbReference>
<dbReference type="InterPro" id="IPR010982">
    <property type="entry name" value="Lambda_DNA-bd_dom_sf"/>
</dbReference>
<dbReference type="CDD" id="cd00093">
    <property type="entry name" value="HTH_XRE"/>
    <property type="match status" value="1"/>
</dbReference>